<evidence type="ECO:0000313" key="3">
    <source>
        <dbReference type="Proteomes" id="UP000748308"/>
    </source>
</evidence>
<feature type="domain" description="N-acetyltransferase" evidence="1">
    <location>
        <begin position="197"/>
        <end position="371"/>
    </location>
</feature>
<accession>A0A937XAW5</accession>
<dbReference type="PROSITE" id="PS51186">
    <property type="entry name" value="GNAT"/>
    <property type="match status" value="1"/>
</dbReference>
<reference evidence="2" key="1">
    <citation type="submission" date="2019-03" db="EMBL/GenBank/DDBJ databases">
        <title>Lake Tanganyika Metagenome-Assembled Genomes (MAGs).</title>
        <authorList>
            <person name="Tran P."/>
        </authorList>
    </citation>
    <scope>NUCLEOTIDE SEQUENCE</scope>
    <source>
        <strain evidence="2">M_DeepCast_400m_m2_100</strain>
    </source>
</reference>
<evidence type="ECO:0000259" key="1">
    <source>
        <dbReference type="PROSITE" id="PS51186"/>
    </source>
</evidence>
<organism evidence="2 3">
    <name type="scientific">Eiseniibacteriota bacterium</name>
    <dbReference type="NCBI Taxonomy" id="2212470"/>
    <lineage>
        <taxon>Bacteria</taxon>
        <taxon>Candidatus Eiseniibacteriota</taxon>
    </lineage>
</organism>
<dbReference type="InterPro" id="IPR039968">
    <property type="entry name" value="BcerS-like"/>
</dbReference>
<gene>
    <name evidence="2" type="ORF">FJY75_05205</name>
</gene>
<comment type="caution">
    <text evidence="2">The sequence shown here is derived from an EMBL/GenBank/DDBJ whole genome shotgun (WGS) entry which is preliminary data.</text>
</comment>
<dbReference type="SUPFAM" id="SSF55729">
    <property type="entry name" value="Acyl-CoA N-acyltransferases (Nat)"/>
    <property type="match status" value="1"/>
</dbReference>
<protein>
    <submittedName>
        <fullName evidence="2">N-acetyltransferase</fullName>
    </submittedName>
</protein>
<name>A0A937XAW5_UNCEI</name>
<dbReference type="InterPro" id="IPR016181">
    <property type="entry name" value="Acyl_CoA_acyltransferase"/>
</dbReference>
<evidence type="ECO:0000313" key="2">
    <source>
        <dbReference type="EMBL" id="MBM3317229.1"/>
    </source>
</evidence>
<dbReference type="PANTHER" id="PTHR41368:SF1">
    <property type="entry name" value="PROTEIN YGHO"/>
    <property type="match status" value="1"/>
</dbReference>
<dbReference type="InterPro" id="IPR000182">
    <property type="entry name" value="GNAT_dom"/>
</dbReference>
<dbReference type="Proteomes" id="UP000748308">
    <property type="component" value="Unassembled WGS sequence"/>
</dbReference>
<dbReference type="Gene3D" id="3.40.630.30">
    <property type="match status" value="1"/>
</dbReference>
<dbReference type="GO" id="GO:0016747">
    <property type="term" value="F:acyltransferase activity, transferring groups other than amino-acyl groups"/>
    <property type="evidence" value="ECO:0007669"/>
    <property type="project" value="InterPro"/>
</dbReference>
<dbReference type="AlphaFoldDB" id="A0A937XAW5"/>
<dbReference type="PANTHER" id="PTHR41368">
    <property type="entry name" value="PROTEIN YGHO"/>
    <property type="match status" value="1"/>
</dbReference>
<proteinExistence type="predicted"/>
<dbReference type="EMBL" id="VGIY01000093">
    <property type="protein sequence ID" value="MBM3317229.1"/>
    <property type="molecule type" value="Genomic_DNA"/>
</dbReference>
<sequence length="386" mass="43260">MPVRVEPIDRRDKRALHQFVTFPWRVYAGDPYWVPPLIGDEKKKLTRHPFHEHAASEYFLARRGGDPVGRIAAIENRLHNEVHGESVAFFGFFEVLDDEEAAAALLEAAAAWARGRGLTALRGPASFSSNEEWGLLIDGFDGSPAVLMAYNPPRYARHLEGSGFAKARDLVAYYLDDPDPPERVVRVAEALGARKGVVVRPLEMKRFAEEVAKVRTVYNKAWERNWGFVPMTEAEIEHMAKELRPVIKPDIVLIAERGEEPVGFAMALPDLNAALKQANGRLFPLGLLKILWHARRIDKLRVLTLGLVPELRGSGVDQLMYLRLFQGGRKLKIRCGEFSWILEDNRAMRQALDKIGGRVYKTYRIYEKPLAASVAPAAEPPGGAAP</sequence>